<dbReference type="GO" id="GO:0016491">
    <property type="term" value="F:oxidoreductase activity"/>
    <property type="evidence" value="ECO:0007669"/>
    <property type="project" value="InterPro"/>
</dbReference>
<sequence length="328" mass="37814">MQMVIGTSAVISSYLYFARALRWRRYIAIHRKFGHKYESGLLTPEDAPEIMHVSSLYDMPALMNYALAFALFKIHAIVSRGGDTEDPRAMIALARVAFKVSYQKDDYLYTLALFTFEPAKWARLYGCRALSSMEEEAFYIFWVEIGQRMGIRDIPDSIKDFKQWVMEYESRVMVPAQTNHDVAVYTTEELLHAIPESFGLKIFCPRLMQPELPAYLRAILRTILHTVGFVQGYLCLPRSDSNPGAPIDLPLPQDTTTTVYKTQSQELLRMHPKWFQAVPWYMPEPRTFIGRIKNWVVVKMGLHDALPGPRLKSGGNRLEEMISNFSFH</sequence>
<dbReference type="Proteomes" id="UP001150266">
    <property type="component" value="Unassembled WGS sequence"/>
</dbReference>
<organism evidence="2 3">
    <name type="scientific">Lentinula aciculospora</name>
    <dbReference type="NCBI Taxonomy" id="153920"/>
    <lineage>
        <taxon>Eukaryota</taxon>
        <taxon>Fungi</taxon>
        <taxon>Dikarya</taxon>
        <taxon>Basidiomycota</taxon>
        <taxon>Agaricomycotina</taxon>
        <taxon>Agaricomycetes</taxon>
        <taxon>Agaricomycetidae</taxon>
        <taxon>Agaricales</taxon>
        <taxon>Marasmiineae</taxon>
        <taxon>Omphalotaceae</taxon>
        <taxon>Lentinula</taxon>
    </lineage>
</organism>
<dbReference type="AlphaFoldDB" id="A0A9W9ACX3"/>
<dbReference type="EMBL" id="JAOTPV010000008">
    <property type="protein sequence ID" value="KAJ4479168.1"/>
    <property type="molecule type" value="Genomic_DNA"/>
</dbReference>
<dbReference type="PANTHER" id="PTHR36124">
    <property type="match status" value="1"/>
</dbReference>
<protein>
    <recommendedName>
        <fullName evidence="1">ER-bound oxygenase mpaB/mpaB'/Rubber oxygenase catalytic domain-containing protein</fullName>
    </recommendedName>
</protein>
<evidence type="ECO:0000259" key="1">
    <source>
        <dbReference type="Pfam" id="PF09995"/>
    </source>
</evidence>
<proteinExistence type="predicted"/>
<comment type="caution">
    <text evidence="2">The sequence shown here is derived from an EMBL/GenBank/DDBJ whole genome shotgun (WGS) entry which is preliminary data.</text>
</comment>
<feature type="domain" description="ER-bound oxygenase mpaB/mpaB'/Rubber oxygenase catalytic" evidence="1">
    <location>
        <begin position="96"/>
        <end position="195"/>
    </location>
</feature>
<evidence type="ECO:0000313" key="2">
    <source>
        <dbReference type="EMBL" id="KAJ4479168.1"/>
    </source>
</evidence>
<gene>
    <name evidence="2" type="ORF">J3R30DRAFT_3657221</name>
</gene>
<dbReference type="OrthoDB" id="545169at2759"/>
<dbReference type="Pfam" id="PF09995">
    <property type="entry name" value="MPAB_Lcp_cat"/>
    <property type="match status" value="1"/>
</dbReference>
<name>A0A9W9ACX3_9AGAR</name>
<keyword evidence="3" id="KW-1185">Reference proteome</keyword>
<dbReference type="InterPro" id="IPR018713">
    <property type="entry name" value="MPAB/Lcp_cat_dom"/>
</dbReference>
<evidence type="ECO:0000313" key="3">
    <source>
        <dbReference type="Proteomes" id="UP001150266"/>
    </source>
</evidence>
<dbReference type="PANTHER" id="PTHR36124:SF1">
    <property type="entry name" value="ER-BOUND OXYGENASE MPAB_MPAB'_RUBBER OXYGENASE CATALYTIC DOMAIN-CONTAINING PROTEIN"/>
    <property type="match status" value="1"/>
</dbReference>
<dbReference type="InterPro" id="IPR046366">
    <property type="entry name" value="MPAB"/>
</dbReference>
<reference evidence="2" key="1">
    <citation type="submission" date="2022-08" db="EMBL/GenBank/DDBJ databases">
        <title>A Global Phylogenomic Analysis of the Shiitake Genus Lentinula.</title>
        <authorList>
            <consortium name="DOE Joint Genome Institute"/>
            <person name="Sierra-Patev S."/>
            <person name="Min B."/>
            <person name="Naranjo-Ortiz M."/>
            <person name="Looney B."/>
            <person name="Konkel Z."/>
            <person name="Slot J.C."/>
            <person name="Sakamoto Y."/>
            <person name="Steenwyk J.L."/>
            <person name="Rokas A."/>
            <person name="Carro J."/>
            <person name="Camarero S."/>
            <person name="Ferreira P."/>
            <person name="Molpeceres G."/>
            <person name="Ruiz-Duenas F.J."/>
            <person name="Serrano A."/>
            <person name="Henrissat B."/>
            <person name="Drula E."/>
            <person name="Hughes K.W."/>
            <person name="Mata J.L."/>
            <person name="Ishikawa N.K."/>
            <person name="Vargas-Isla R."/>
            <person name="Ushijima S."/>
            <person name="Smith C.A."/>
            <person name="Ahrendt S."/>
            <person name="Andreopoulos W."/>
            <person name="He G."/>
            <person name="Labutti K."/>
            <person name="Lipzen A."/>
            <person name="Ng V."/>
            <person name="Riley R."/>
            <person name="Sandor L."/>
            <person name="Barry K."/>
            <person name="Martinez A.T."/>
            <person name="Xiao Y."/>
            <person name="Gibbons J.G."/>
            <person name="Terashima K."/>
            <person name="Grigoriev I.V."/>
            <person name="Hibbett D.S."/>
        </authorList>
    </citation>
    <scope>NUCLEOTIDE SEQUENCE</scope>
    <source>
        <strain evidence="2">JLM2183</strain>
    </source>
</reference>
<accession>A0A9W9ACX3</accession>